<proteinExistence type="predicted"/>
<dbReference type="Proteomes" id="UP000054485">
    <property type="component" value="Unassembled WGS sequence"/>
</dbReference>
<keyword evidence="3" id="KW-1185">Reference proteome</keyword>
<name>A0A0D0AQ89_9AGAM</name>
<feature type="compositionally biased region" description="Basic and acidic residues" evidence="1">
    <location>
        <begin position="140"/>
        <end position="150"/>
    </location>
</feature>
<evidence type="ECO:0000313" key="2">
    <source>
        <dbReference type="EMBL" id="KIK34148.1"/>
    </source>
</evidence>
<feature type="compositionally biased region" description="Acidic residues" evidence="1">
    <location>
        <begin position="82"/>
        <end position="91"/>
    </location>
</feature>
<gene>
    <name evidence="2" type="ORF">CY34DRAFT_17918</name>
</gene>
<organism evidence="2 3">
    <name type="scientific">Suillus luteus UH-Slu-Lm8-n1</name>
    <dbReference type="NCBI Taxonomy" id="930992"/>
    <lineage>
        <taxon>Eukaryota</taxon>
        <taxon>Fungi</taxon>
        <taxon>Dikarya</taxon>
        <taxon>Basidiomycota</taxon>
        <taxon>Agaricomycotina</taxon>
        <taxon>Agaricomycetes</taxon>
        <taxon>Agaricomycetidae</taxon>
        <taxon>Boletales</taxon>
        <taxon>Suillineae</taxon>
        <taxon>Suillaceae</taxon>
        <taxon>Suillus</taxon>
    </lineage>
</organism>
<feature type="compositionally biased region" description="Basic residues" evidence="1">
    <location>
        <begin position="95"/>
        <end position="107"/>
    </location>
</feature>
<dbReference type="EMBL" id="KN835801">
    <property type="protein sequence ID" value="KIK34148.1"/>
    <property type="molecule type" value="Genomic_DNA"/>
</dbReference>
<sequence length="264" mass="29555">MNRDEATELLDFWYNRQQNSEDVTFEFYGWWSKADKEVKPPVAKPSQADLDVLENCPGDKNSGGRGKRANRTQKKTGVAMDDASDMSDEDDIRVSRSKPTKNRRKSKSQVSSGESVDEFKASSDESSDDEIPAVKKSKATVKDKRGESRRRNAVAKRKTILEVVPEEEEDRRATGGWTTEPTQKANVFIDQSASRAPPTPLDNPRRVGPASRPGGALKRKPGVETHVSLSIHSTLNPLSIHHPTLIHRTSLVHMHTCLFHRHAH</sequence>
<reference evidence="2 3" key="1">
    <citation type="submission" date="2014-04" db="EMBL/GenBank/DDBJ databases">
        <authorList>
            <consortium name="DOE Joint Genome Institute"/>
            <person name="Kuo A."/>
            <person name="Ruytinx J."/>
            <person name="Rineau F."/>
            <person name="Colpaert J."/>
            <person name="Kohler A."/>
            <person name="Nagy L.G."/>
            <person name="Floudas D."/>
            <person name="Copeland A."/>
            <person name="Barry K.W."/>
            <person name="Cichocki N."/>
            <person name="Veneault-Fourrey C."/>
            <person name="LaButti K."/>
            <person name="Lindquist E.A."/>
            <person name="Lipzen A."/>
            <person name="Lundell T."/>
            <person name="Morin E."/>
            <person name="Murat C."/>
            <person name="Sun H."/>
            <person name="Tunlid A."/>
            <person name="Henrissat B."/>
            <person name="Grigoriev I.V."/>
            <person name="Hibbett D.S."/>
            <person name="Martin F."/>
            <person name="Nordberg H.P."/>
            <person name="Cantor M.N."/>
            <person name="Hua S.X."/>
        </authorList>
    </citation>
    <scope>NUCLEOTIDE SEQUENCE [LARGE SCALE GENOMIC DNA]</scope>
    <source>
        <strain evidence="2 3">UH-Slu-Lm8-n1</strain>
    </source>
</reference>
<dbReference type="OrthoDB" id="2692244at2759"/>
<accession>A0A0D0AQ89</accession>
<evidence type="ECO:0000256" key="1">
    <source>
        <dbReference type="SAM" id="MobiDB-lite"/>
    </source>
</evidence>
<dbReference type="AlphaFoldDB" id="A0A0D0AQ89"/>
<evidence type="ECO:0000313" key="3">
    <source>
        <dbReference type="Proteomes" id="UP000054485"/>
    </source>
</evidence>
<feature type="region of interest" description="Disordered" evidence="1">
    <location>
        <begin position="37"/>
        <end position="156"/>
    </location>
</feature>
<dbReference type="HOGENOM" id="CLU_1054400_0_0_1"/>
<reference evidence="3" key="2">
    <citation type="submission" date="2015-01" db="EMBL/GenBank/DDBJ databases">
        <title>Evolutionary Origins and Diversification of the Mycorrhizal Mutualists.</title>
        <authorList>
            <consortium name="DOE Joint Genome Institute"/>
            <consortium name="Mycorrhizal Genomics Consortium"/>
            <person name="Kohler A."/>
            <person name="Kuo A."/>
            <person name="Nagy L.G."/>
            <person name="Floudas D."/>
            <person name="Copeland A."/>
            <person name="Barry K.W."/>
            <person name="Cichocki N."/>
            <person name="Veneault-Fourrey C."/>
            <person name="LaButti K."/>
            <person name="Lindquist E.A."/>
            <person name="Lipzen A."/>
            <person name="Lundell T."/>
            <person name="Morin E."/>
            <person name="Murat C."/>
            <person name="Riley R."/>
            <person name="Ohm R."/>
            <person name="Sun H."/>
            <person name="Tunlid A."/>
            <person name="Henrissat B."/>
            <person name="Grigoriev I.V."/>
            <person name="Hibbett D.S."/>
            <person name="Martin F."/>
        </authorList>
    </citation>
    <scope>NUCLEOTIDE SEQUENCE [LARGE SCALE GENOMIC DNA]</scope>
    <source>
        <strain evidence="3">UH-Slu-Lm8-n1</strain>
    </source>
</reference>
<feature type="region of interest" description="Disordered" evidence="1">
    <location>
        <begin position="190"/>
        <end position="222"/>
    </location>
</feature>
<protein>
    <submittedName>
        <fullName evidence="2">Uncharacterized protein</fullName>
    </submittedName>
</protein>
<feature type="compositionally biased region" description="Basic residues" evidence="1">
    <location>
        <begin position="65"/>
        <end position="74"/>
    </location>
</feature>
<dbReference type="InParanoid" id="A0A0D0AQ89"/>